<evidence type="ECO:0000313" key="2">
    <source>
        <dbReference type="Proteomes" id="UP000010366"/>
    </source>
</evidence>
<dbReference type="RefSeq" id="WP_015159336.1">
    <property type="nucleotide sequence ID" value="NC_019697.1"/>
</dbReference>
<dbReference type="AlphaFoldDB" id="K9UFH3"/>
<dbReference type="OrthoDB" id="582099at2"/>
<dbReference type="eggNOG" id="ENOG502ZG4N">
    <property type="taxonomic scope" value="Bacteria"/>
</dbReference>
<organism evidence="1 2">
    <name type="scientific">Chamaesiphon minutus (strain ATCC 27169 / PCC 6605)</name>
    <dbReference type="NCBI Taxonomy" id="1173020"/>
    <lineage>
        <taxon>Bacteria</taxon>
        <taxon>Bacillati</taxon>
        <taxon>Cyanobacteriota</taxon>
        <taxon>Cyanophyceae</taxon>
        <taxon>Gomontiellales</taxon>
        <taxon>Chamaesiphonaceae</taxon>
        <taxon>Chamaesiphon</taxon>
    </lineage>
</organism>
<dbReference type="STRING" id="1173020.Cha6605_2082"/>
<keyword evidence="2" id="KW-1185">Reference proteome</keyword>
<gene>
    <name evidence="1" type="ORF">Cha6605_2082</name>
</gene>
<name>K9UFH3_CHAP6</name>
<dbReference type="HOGENOM" id="CLU_1793026_0_0_3"/>
<dbReference type="KEGG" id="cmp:Cha6605_2082"/>
<protein>
    <submittedName>
        <fullName evidence="1">Uncharacterized protein</fullName>
    </submittedName>
</protein>
<evidence type="ECO:0000313" key="1">
    <source>
        <dbReference type="EMBL" id="AFY93176.1"/>
    </source>
</evidence>
<reference evidence="1 2" key="1">
    <citation type="submission" date="2012-05" db="EMBL/GenBank/DDBJ databases">
        <title>Finished chromosome of genome of Chamaesiphon sp. PCC 6605.</title>
        <authorList>
            <consortium name="US DOE Joint Genome Institute"/>
            <person name="Gugger M."/>
            <person name="Coursin T."/>
            <person name="Rippka R."/>
            <person name="Tandeau De Marsac N."/>
            <person name="Huntemann M."/>
            <person name="Wei C.-L."/>
            <person name="Han J."/>
            <person name="Detter J.C."/>
            <person name="Han C."/>
            <person name="Tapia R."/>
            <person name="Chen A."/>
            <person name="Kyrpides N."/>
            <person name="Mavromatis K."/>
            <person name="Markowitz V."/>
            <person name="Szeto E."/>
            <person name="Ivanova N."/>
            <person name="Pagani I."/>
            <person name="Pati A."/>
            <person name="Goodwin L."/>
            <person name="Nordberg H.P."/>
            <person name="Cantor M.N."/>
            <person name="Hua S.X."/>
            <person name="Woyke T."/>
            <person name="Kerfeld C.A."/>
        </authorList>
    </citation>
    <scope>NUCLEOTIDE SEQUENCE [LARGE SCALE GENOMIC DNA]</scope>
    <source>
        <strain evidence="2">ATCC 27169 / PCC 6605</strain>
    </source>
</reference>
<dbReference type="EMBL" id="CP003600">
    <property type="protein sequence ID" value="AFY93176.1"/>
    <property type="molecule type" value="Genomic_DNA"/>
</dbReference>
<accession>K9UFH3</accession>
<sequence>MLTQTSTQAQHFKFADLLPGLVICEATPDIHGWNNATANTPAFLVYLGYNVPSERDEWITKLRLVWKIESEILDRPSQRVKGYWHEIKIRGMKRYSDPNVFDLDYLSESQYYGLDFLTQLLQMKQEFDAYEDAIDTRILTS</sequence>
<dbReference type="Proteomes" id="UP000010366">
    <property type="component" value="Chromosome"/>
</dbReference>
<proteinExistence type="predicted"/>